<comment type="caution">
    <text evidence="1">The sequence shown here is derived from an EMBL/GenBank/DDBJ whole genome shotgun (WGS) entry which is preliminary data.</text>
</comment>
<protein>
    <submittedName>
        <fullName evidence="1">Uncharacterized protein</fullName>
    </submittedName>
</protein>
<evidence type="ECO:0000313" key="2">
    <source>
        <dbReference type="Proteomes" id="UP001169027"/>
    </source>
</evidence>
<organism evidence="1 2">
    <name type="scientific">Variovorax ginsengisoli</name>
    <dbReference type="NCBI Taxonomy" id="363844"/>
    <lineage>
        <taxon>Bacteria</taxon>
        <taxon>Pseudomonadati</taxon>
        <taxon>Pseudomonadota</taxon>
        <taxon>Betaproteobacteria</taxon>
        <taxon>Burkholderiales</taxon>
        <taxon>Comamonadaceae</taxon>
        <taxon>Variovorax</taxon>
    </lineage>
</organism>
<accession>A0ABT8S280</accession>
<gene>
    <name evidence="1" type="ORF">Q2T77_10985</name>
</gene>
<proteinExistence type="predicted"/>
<dbReference type="EMBL" id="JAUKVY010000006">
    <property type="protein sequence ID" value="MDO1532815.1"/>
    <property type="molecule type" value="Genomic_DNA"/>
</dbReference>
<dbReference type="RefSeq" id="WP_301808051.1">
    <property type="nucleotide sequence ID" value="NZ_JAUJZH010000006.1"/>
</dbReference>
<sequence length="108" mass="12441">MNMRLDDCRVVENLEDIDREIARMATLCHVKLLQPGVIERVLQRDASVCGTENRIAFGKLHDMLVLHFAVREHSAEVRGQIPTAAIESYLVECLRKRFPELAAEWRRA</sequence>
<evidence type="ECO:0000313" key="1">
    <source>
        <dbReference type="EMBL" id="MDO1532815.1"/>
    </source>
</evidence>
<keyword evidence="2" id="KW-1185">Reference proteome</keyword>
<dbReference type="Proteomes" id="UP001169027">
    <property type="component" value="Unassembled WGS sequence"/>
</dbReference>
<reference evidence="1" key="1">
    <citation type="submission" date="2023-06" db="EMBL/GenBank/DDBJ databases">
        <authorList>
            <person name="Jiang Y."/>
            <person name="Liu Q."/>
        </authorList>
    </citation>
    <scope>NUCLEOTIDE SEQUENCE</scope>
    <source>
        <strain evidence="1">CGMCC 1.12090</strain>
    </source>
</reference>
<name>A0ABT8S280_9BURK</name>